<sequence length="127" mass="14082">MFLFPKAAKGTKNALVAHPSCDPLQAQELNGKIVLRTLSISRPSRLTGAPHYGSMPPGKATSRQSNPCRRIATPASVPQAGHPIRQWRRRTKSCPSSSIRFVFSFADERVLFVQPQRRFWVAGGMKP</sequence>
<dbReference type="EMBL" id="JACIEP010000009">
    <property type="protein sequence ID" value="MBB4036817.1"/>
    <property type="molecule type" value="Genomic_DNA"/>
</dbReference>
<name>A0A840CL77_9BACT</name>
<feature type="region of interest" description="Disordered" evidence="1">
    <location>
        <begin position="45"/>
        <end position="66"/>
    </location>
</feature>
<reference evidence="2 3" key="1">
    <citation type="submission" date="2020-08" db="EMBL/GenBank/DDBJ databases">
        <title>Genomic Encyclopedia of Type Strains, Phase IV (KMG-IV): sequencing the most valuable type-strain genomes for metagenomic binning, comparative biology and taxonomic classification.</title>
        <authorList>
            <person name="Goeker M."/>
        </authorList>
    </citation>
    <scope>NUCLEOTIDE SEQUENCE [LARGE SCALE GENOMIC DNA]</scope>
    <source>
        <strain evidence="2 3">DSM 104969</strain>
    </source>
</reference>
<evidence type="ECO:0000313" key="3">
    <source>
        <dbReference type="Proteomes" id="UP000555103"/>
    </source>
</evidence>
<accession>A0A840CL77</accession>
<dbReference type="AlphaFoldDB" id="A0A840CL77"/>
<dbReference type="Proteomes" id="UP000555103">
    <property type="component" value="Unassembled WGS sequence"/>
</dbReference>
<proteinExistence type="predicted"/>
<keyword evidence="3" id="KW-1185">Reference proteome</keyword>
<evidence type="ECO:0000313" key="2">
    <source>
        <dbReference type="EMBL" id="MBB4036817.1"/>
    </source>
</evidence>
<evidence type="ECO:0000256" key="1">
    <source>
        <dbReference type="SAM" id="MobiDB-lite"/>
    </source>
</evidence>
<gene>
    <name evidence="2" type="ORF">GGR21_002730</name>
</gene>
<protein>
    <submittedName>
        <fullName evidence="2">Uncharacterized protein</fullName>
    </submittedName>
</protein>
<organism evidence="2 3">
    <name type="scientific">Dysgonomonas hofstadii</name>
    <dbReference type="NCBI Taxonomy" id="637886"/>
    <lineage>
        <taxon>Bacteria</taxon>
        <taxon>Pseudomonadati</taxon>
        <taxon>Bacteroidota</taxon>
        <taxon>Bacteroidia</taxon>
        <taxon>Bacteroidales</taxon>
        <taxon>Dysgonomonadaceae</taxon>
        <taxon>Dysgonomonas</taxon>
    </lineage>
</organism>
<comment type="caution">
    <text evidence="2">The sequence shown here is derived from an EMBL/GenBank/DDBJ whole genome shotgun (WGS) entry which is preliminary data.</text>
</comment>